<comment type="similarity">
    <text evidence="10">Belongs to the glycosyltransferase 28 family. MurG subfamily.</text>
</comment>
<feature type="binding site" evidence="10">
    <location>
        <position position="163"/>
    </location>
    <ligand>
        <name>UDP-N-acetyl-alpha-D-glucosamine</name>
        <dbReference type="ChEBI" id="CHEBI:57705"/>
    </ligand>
</feature>
<keyword evidence="4 10" id="KW-0808">Transferase</keyword>
<feature type="binding site" evidence="10">
    <location>
        <position position="191"/>
    </location>
    <ligand>
        <name>UDP-N-acetyl-alpha-D-glucosamine</name>
        <dbReference type="ChEBI" id="CHEBI:57705"/>
    </ligand>
</feature>
<dbReference type="SUPFAM" id="SSF53756">
    <property type="entry name" value="UDP-Glycosyltransferase/glycogen phosphorylase"/>
    <property type="match status" value="1"/>
</dbReference>
<proteinExistence type="inferred from homology"/>
<evidence type="ECO:0000256" key="7">
    <source>
        <dbReference type="ARBA" id="ARBA00023136"/>
    </source>
</evidence>
<evidence type="ECO:0000313" key="14">
    <source>
        <dbReference type="Proteomes" id="UP000613768"/>
    </source>
</evidence>
<keyword evidence="3 10" id="KW-0328">Glycosyltransferase</keyword>
<keyword evidence="7 10" id="KW-0472">Membrane</keyword>
<reference evidence="13 14" key="1">
    <citation type="submission" date="2020-09" db="EMBL/GenBank/DDBJ databases">
        <title>Pseudoxanthomonas sp. CAU 1598 isolated from sand of Yaerae Beach.</title>
        <authorList>
            <person name="Kim W."/>
        </authorList>
    </citation>
    <scope>NUCLEOTIDE SEQUENCE [LARGE SCALE GENOMIC DNA]</scope>
    <source>
        <strain evidence="13 14">CAU 1598</strain>
    </source>
</reference>
<dbReference type="InterPro" id="IPR004276">
    <property type="entry name" value="GlycoTrans_28_N"/>
</dbReference>
<dbReference type="PANTHER" id="PTHR21015">
    <property type="entry name" value="UDP-N-ACETYLGLUCOSAMINE--N-ACETYLMURAMYL-(PENTAPEPTIDE) PYROPHOSPHORYL-UNDECAPRENOL N-ACETYLGLUCOSAMINE TRANSFERASE 1"/>
    <property type="match status" value="1"/>
</dbReference>
<feature type="binding site" evidence="10">
    <location>
        <begin position="262"/>
        <end position="267"/>
    </location>
    <ligand>
        <name>UDP-N-acetyl-alpha-D-glucosamine</name>
        <dbReference type="ChEBI" id="CHEBI:57705"/>
    </ligand>
</feature>
<dbReference type="GO" id="GO:0050511">
    <property type="term" value="F:undecaprenyldiphospho-muramoylpentapeptide beta-N-acetylglucosaminyltransferase activity"/>
    <property type="evidence" value="ECO:0007669"/>
    <property type="project" value="UniProtKB-UniRule"/>
</dbReference>
<dbReference type="AlphaFoldDB" id="A0AAW3ZMC4"/>
<keyword evidence="6 10" id="KW-0573">Peptidoglycan synthesis</keyword>
<feature type="binding site" evidence="10">
    <location>
        <position position="288"/>
    </location>
    <ligand>
        <name>UDP-N-acetyl-alpha-D-glucosamine</name>
        <dbReference type="ChEBI" id="CHEBI:57705"/>
    </ligand>
</feature>
<comment type="subcellular location">
    <subcellularLocation>
        <location evidence="10">Cell membrane</location>
        <topology evidence="10">Peripheral membrane protein</topology>
        <orientation evidence="10">Cytoplasmic side</orientation>
    </subcellularLocation>
</comment>
<evidence type="ECO:0000256" key="2">
    <source>
        <dbReference type="ARBA" id="ARBA00022618"/>
    </source>
</evidence>
<dbReference type="GO" id="GO:0005886">
    <property type="term" value="C:plasma membrane"/>
    <property type="evidence" value="ECO:0007669"/>
    <property type="project" value="UniProtKB-SubCell"/>
</dbReference>
<dbReference type="GO" id="GO:0009252">
    <property type="term" value="P:peptidoglycan biosynthetic process"/>
    <property type="evidence" value="ECO:0007669"/>
    <property type="project" value="UniProtKB-UniRule"/>
</dbReference>
<evidence type="ECO:0000259" key="12">
    <source>
        <dbReference type="Pfam" id="PF04101"/>
    </source>
</evidence>
<comment type="caution">
    <text evidence="13">The sequence shown here is derived from an EMBL/GenBank/DDBJ whole genome shotgun (WGS) entry which is preliminary data.</text>
</comment>
<dbReference type="HAMAP" id="MF_00033">
    <property type="entry name" value="MurG"/>
    <property type="match status" value="1"/>
</dbReference>
<keyword evidence="9 10" id="KW-0961">Cell wall biogenesis/degradation</keyword>
<comment type="pathway">
    <text evidence="10">Cell wall biogenesis; peptidoglycan biosynthesis.</text>
</comment>
<keyword evidence="8 10" id="KW-0131">Cell cycle</keyword>
<evidence type="ECO:0000256" key="9">
    <source>
        <dbReference type="ARBA" id="ARBA00023316"/>
    </source>
</evidence>
<sequence length="356" mass="38384">MNAPVMIMAGGTGGHIFPGLAVARVLQARDVPVIWLGASGGLENRLVPAAGLPLEVLDIGGLRGKGWKQRLATPWRLLNASISAWRLFSRYRPRSVLSMGGYAAGPGGLVAWLRRTPLLVHEQNTLPGLTNKVLARLARRVLTGFPGVFRTLRCVEAVGNPVRAEIAALPPPAERLARREGPLRLLVLGGSQGARALNRALPKALAELAPRFEVRHQSGVSGLDETRAEYQRAGIEAQVDAFIDDMAAAYAWADLVVCRSGALTVAELTAVGLASILVPFPFAVDDHQTTNAEFLREAGAARLHREGAELHQELARTLNDLQDRNELLRMAEAARSRFLPQAAEKVADACLKEGQR</sequence>
<keyword evidence="2 10" id="KW-0132">Cell division</keyword>
<dbReference type="EMBL" id="JACYTR010000009">
    <property type="protein sequence ID" value="MBD8525456.1"/>
    <property type="molecule type" value="Genomic_DNA"/>
</dbReference>
<name>A0AAW3ZMC4_9GAMM</name>
<dbReference type="InterPro" id="IPR006009">
    <property type="entry name" value="GlcNAc_MurG"/>
</dbReference>
<dbReference type="PANTHER" id="PTHR21015:SF22">
    <property type="entry name" value="GLYCOSYLTRANSFERASE"/>
    <property type="match status" value="1"/>
</dbReference>
<dbReference type="Proteomes" id="UP000613768">
    <property type="component" value="Unassembled WGS sequence"/>
</dbReference>
<dbReference type="GO" id="GO:0005975">
    <property type="term" value="P:carbohydrate metabolic process"/>
    <property type="evidence" value="ECO:0007669"/>
    <property type="project" value="InterPro"/>
</dbReference>
<dbReference type="RefSeq" id="WP_192028801.1">
    <property type="nucleotide sequence ID" value="NZ_JACYTR010000009.1"/>
</dbReference>
<evidence type="ECO:0000256" key="5">
    <source>
        <dbReference type="ARBA" id="ARBA00022960"/>
    </source>
</evidence>
<feature type="binding site" evidence="10">
    <location>
        <begin position="12"/>
        <end position="14"/>
    </location>
    <ligand>
        <name>UDP-N-acetyl-alpha-D-glucosamine</name>
        <dbReference type="ChEBI" id="CHEBI:57705"/>
    </ligand>
</feature>
<evidence type="ECO:0000259" key="11">
    <source>
        <dbReference type="Pfam" id="PF03033"/>
    </source>
</evidence>
<protein>
    <recommendedName>
        <fullName evidence="10">UDP-N-acetylglucosamine--N-acetylmuramyl-(pentapeptide) pyrophosphoryl-undecaprenol N-acetylglucosamine transferase</fullName>
        <ecNumber evidence="10">2.4.1.227</ecNumber>
    </recommendedName>
    <alternativeName>
        <fullName evidence="10">Undecaprenyl-PP-MurNAc-pentapeptide-UDPGlcNAc GlcNAc transferase</fullName>
    </alternativeName>
</protein>
<evidence type="ECO:0000313" key="13">
    <source>
        <dbReference type="EMBL" id="MBD8525456.1"/>
    </source>
</evidence>
<dbReference type="GO" id="GO:0008360">
    <property type="term" value="P:regulation of cell shape"/>
    <property type="evidence" value="ECO:0007669"/>
    <property type="project" value="UniProtKB-KW"/>
</dbReference>
<dbReference type="GO" id="GO:0051301">
    <property type="term" value="P:cell division"/>
    <property type="evidence" value="ECO:0007669"/>
    <property type="project" value="UniProtKB-KW"/>
</dbReference>
<organism evidence="13 14">
    <name type="scientific">Pseudomarimonas arenosa</name>
    <dbReference type="NCBI Taxonomy" id="2774145"/>
    <lineage>
        <taxon>Bacteria</taxon>
        <taxon>Pseudomonadati</taxon>
        <taxon>Pseudomonadota</taxon>
        <taxon>Gammaproteobacteria</taxon>
        <taxon>Lysobacterales</taxon>
        <taxon>Lysobacteraceae</taxon>
        <taxon>Pseudomarimonas</taxon>
    </lineage>
</organism>
<accession>A0AAW3ZMC4</accession>
<feature type="binding site" evidence="10">
    <location>
        <position position="243"/>
    </location>
    <ligand>
        <name>UDP-N-acetyl-alpha-D-glucosamine</name>
        <dbReference type="ChEBI" id="CHEBI:57705"/>
    </ligand>
</feature>
<comment type="function">
    <text evidence="10">Cell wall formation. Catalyzes the transfer of a GlcNAc subunit on undecaprenyl-pyrophosphoryl-MurNAc-pentapeptide (lipid intermediate I) to form undecaprenyl-pyrophosphoryl-MurNAc-(pentapeptide)GlcNAc (lipid intermediate II).</text>
</comment>
<feature type="binding site" evidence="10">
    <location>
        <position position="124"/>
    </location>
    <ligand>
        <name>UDP-N-acetyl-alpha-D-glucosamine</name>
        <dbReference type="ChEBI" id="CHEBI:57705"/>
    </ligand>
</feature>
<feature type="domain" description="Glycosyltransferase family 28 N-terminal" evidence="11">
    <location>
        <begin position="5"/>
        <end position="142"/>
    </location>
</feature>
<feature type="domain" description="Glycosyl transferase family 28 C-terminal" evidence="12">
    <location>
        <begin position="185"/>
        <end position="344"/>
    </location>
</feature>
<evidence type="ECO:0000256" key="8">
    <source>
        <dbReference type="ARBA" id="ARBA00023306"/>
    </source>
</evidence>
<dbReference type="CDD" id="cd03785">
    <property type="entry name" value="GT28_MurG"/>
    <property type="match status" value="1"/>
</dbReference>
<evidence type="ECO:0000256" key="6">
    <source>
        <dbReference type="ARBA" id="ARBA00022984"/>
    </source>
</evidence>
<dbReference type="Pfam" id="PF03033">
    <property type="entry name" value="Glyco_transf_28"/>
    <property type="match status" value="1"/>
</dbReference>
<dbReference type="InterPro" id="IPR007235">
    <property type="entry name" value="Glyco_trans_28_C"/>
</dbReference>
<comment type="catalytic activity">
    <reaction evidence="10">
        <text>di-trans,octa-cis-undecaprenyl diphospho-N-acetyl-alpha-D-muramoyl-L-alanyl-D-glutamyl-meso-2,6-diaminopimeloyl-D-alanyl-D-alanine + UDP-N-acetyl-alpha-D-glucosamine = di-trans,octa-cis-undecaprenyl diphospho-[N-acetyl-alpha-D-glucosaminyl-(1-&gt;4)]-N-acetyl-alpha-D-muramoyl-L-alanyl-D-glutamyl-meso-2,6-diaminopimeloyl-D-alanyl-D-alanine + UDP + H(+)</text>
        <dbReference type="Rhea" id="RHEA:31227"/>
        <dbReference type="ChEBI" id="CHEBI:15378"/>
        <dbReference type="ChEBI" id="CHEBI:57705"/>
        <dbReference type="ChEBI" id="CHEBI:58223"/>
        <dbReference type="ChEBI" id="CHEBI:61387"/>
        <dbReference type="ChEBI" id="CHEBI:61388"/>
        <dbReference type="EC" id="2.4.1.227"/>
    </reaction>
</comment>
<keyword evidence="1 10" id="KW-1003">Cell membrane</keyword>
<evidence type="ECO:0000256" key="4">
    <source>
        <dbReference type="ARBA" id="ARBA00022679"/>
    </source>
</evidence>
<dbReference type="Pfam" id="PF04101">
    <property type="entry name" value="Glyco_tran_28_C"/>
    <property type="match status" value="1"/>
</dbReference>
<keyword evidence="5 10" id="KW-0133">Cell shape</keyword>
<dbReference type="NCBIfam" id="TIGR01133">
    <property type="entry name" value="murG"/>
    <property type="match status" value="1"/>
</dbReference>
<gene>
    <name evidence="10 13" type="primary">murG</name>
    <name evidence="13" type="ORF">IFO71_06840</name>
</gene>
<evidence type="ECO:0000256" key="10">
    <source>
        <dbReference type="HAMAP-Rule" id="MF_00033"/>
    </source>
</evidence>
<evidence type="ECO:0000256" key="1">
    <source>
        <dbReference type="ARBA" id="ARBA00022475"/>
    </source>
</evidence>
<evidence type="ECO:0000256" key="3">
    <source>
        <dbReference type="ARBA" id="ARBA00022676"/>
    </source>
</evidence>
<keyword evidence="14" id="KW-1185">Reference proteome</keyword>
<dbReference type="Gene3D" id="3.40.50.2000">
    <property type="entry name" value="Glycogen Phosphorylase B"/>
    <property type="match status" value="2"/>
</dbReference>
<dbReference type="GO" id="GO:0071555">
    <property type="term" value="P:cell wall organization"/>
    <property type="evidence" value="ECO:0007669"/>
    <property type="project" value="UniProtKB-KW"/>
</dbReference>
<dbReference type="EC" id="2.4.1.227" evidence="10"/>